<dbReference type="AlphaFoldDB" id="A0A840ZN09"/>
<comment type="caution">
    <text evidence="1">The sequence shown here is derived from an EMBL/GenBank/DDBJ whole genome shotgun (WGS) entry which is preliminary data.</text>
</comment>
<sequence length="217" mass="21944">MSPDPTPGRLFAGSQGTAVLRFPLPPALPIPLGIAAPEGVTLATWAFSGMEEGAVGGPVCLLALEGIPGGDLTLATHFRDIPIRPEPRAPDVLSAAERALLARALLSAGPSGLTVLAGLLPLVETALAAFTPAADAPALIPEASGYALTGKDVPHALLLRSEAGWGCARVKCARLGFAGGPRVGLVLDPLWGTPPMSARAAFALHAHGFVPLAVRAA</sequence>
<gene>
    <name evidence="1" type="ORF">HNR00_003019</name>
</gene>
<reference evidence="1 2" key="1">
    <citation type="submission" date="2020-08" db="EMBL/GenBank/DDBJ databases">
        <title>Genomic Encyclopedia of Type Strains, Phase IV (KMG-IV): sequencing the most valuable type-strain genomes for metagenomic binning, comparative biology and taxonomic classification.</title>
        <authorList>
            <person name="Goeker M."/>
        </authorList>
    </citation>
    <scope>NUCLEOTIDE SEQUENCE [LARGE SCALE GENOMIC DNA]</scope>
    <source>
        <strain evidence="1 2">DSM 2163</strain>
    </source>
</reference>
<accession>A0A840ZN09</accession>
<proteinExistence type="predicted"/>
<name>A0A840ZN09_9HYPH</name>
<dbReference type="RefSeq" id="WP_183570603.1">
    <property type="nucleotide sequence ID" value="NZ_JACHOP010000012.1"/>
</dbReference>
<keyword evidence="2" id="KW-1185">Reference proteome</keyword>
<dbReference type="EMBL" id="JACHOP010000012">
    <property type="protein sequence ID" value="MBB5758301.1"/>
    <property type="molecule type" value="Genomic_DNA"/>
</dbReference>
<organism evidence="1 2">
    <name type="scientific">Methylorubrum rhodinum</name>
    <dbReference type="NCBI Taxonomy" id="29428"/>
    <lineage>
        <taxon>Bacteria</taxon>
        <taxon>Pseudomonadati</taxon>
        <taxon>Pseudomonadota</taxon>
        <taxon>Alphaproteobacteria</taxon>
        <taxon>Hyphomicrobiales</taxon>
        <taxon>Methylobacteriaceae</taxon>
        <taxon>Methylorubrum</taxon>
    </lineage>
</organism>
<protein>
    <submittedName>
        <fullName evidence="1">Uncharacterized protein</fullName>
    </submittedName>
</protein>
<evidence type="ECO:0000313" key="2">
    <source>
        <dbReference type="Proteomes" id="UP000583454"/>
    </source>
</evidence>
<dbReference type="Proteomes" id="UP000583454">
    <property type="component" value="Unassembled WGS sequence"/>
</dbReference>
<evidence type="ECO:0000313" key="1">
    <source>
        <dbReference type="EMBL" id="MBB5758301.1"/>
    </source>
</evidence>